<dbReference type="InterPro" id="IPR003691">
    <property type="entry name" value="FluC"/>
</dbReference>
<keyword evidence="2 10" id="KW-1003">Cell membrane</keyword>
<keyword evidence="10" id="KW-0406">Ion transport</keyword>
<evidence type="ECO:0000256" key="7">
    <source>
        <dbReference type="ARBA" id="ARBA00035120"/>
    </source>
</evidence>
<keyword evidence="10" id="KW-0479">Metal-binding</keyword>
<keyword evidence="4 10" id="KW-1133">Transmembrane helix</keyword>
<keyword evidence="10" id="KW-0813">Transport</keyword>
<evidence type="ECO:0000256" key="9">
    <source>
        <dbReference type="ARBA" id="ARBA00049940"/>
    </source>
</evidence>
<dbReference type="AlphaFoldDB" id="A0A940T4X1"/>
<keyword evidence="3 10" id="KW-0812">Transmembrane</keyword>
<evidence type="ECO:0000256" key="2">
    <source>
        <dbReference type="ARBA" id="ARBA00022475"/>
    </source>
</evidence>
<name>A0A940T4X1_9MICO</name>
<feature type="binding site" evidence="10">
    <location>
        <position position="143"/>
    </location>
    <ligand>
        <name>Na(+)</name>
        <dbReference type="ChEBI" id="CHEBI:29101"/>
        <note>structural</note>
    </ligand>
</feature>
<accession>A0A940T4X1</accession>
<comment type="catalytic activity">
    <reaction evidence="8">
        <text>fluoride(in) = fluoride(out)</text>
        <dbReference type="Rhea" id="RHEA:76159"/>
        <dbReference type="ChEBI" id="CHEBI:17051"/>
    </reaction>
    <physiologicalReaction direction="left-to-right" evidence="8">
        <dbReference type="Rhea" id="RHEA:76160"/>
    </physiologicalReaction>
</comment>
<comment type="similarity">
    <text evidence="7 10">Belongs to the fluoride channel Fluc/FEX (TC 1.A.43) family.</text>
</comment>
<feature type="binding site" evidence="10">
    <location>
        <position position="140"/>
    </location>
    <ligand>
        <name>Na(+)</name>
        <dbReference type="ChEBI" id="CHEBI:29101"/>
        <note>structural</note>
    </ligand>
</feature>
<dbReference type="EMBL" id="JAFIDA010000001">
    <property type="protein sequence ID" value="MBP1325396.1"/>
    <property type="molecule type" value="Genomic_DNA"/>
</dbReference>
<dbReference type="GO" id="GO:0005886">
    <property type="term" value="C:plasma membrane"/>
    <property type="evidence" value="ECO:0007669"/>
    <property type="project" value="UniProtKB-SubCell"/>
</dbReference>
<sequence>MVTRRGAGSRDSARAHVPPGRGSEAGRVPGSATDFAPGSASGRGAGRAQRRVDVSALVLVALGGALGTLARFGVGELIVGGAAATLAVNLVGAFALGVLVTLLGRRTVGAHQTVPSALPGSLSPARAERLRLLLGTGLLGGFTTYSGLAAHTGELLQAGQSAAALAYAGVTLVIGLGASMLGIWVGGLGRGASPEVTDTEATS</sequence>
<evidence type="ECO:0000313" key="12">
    <source>
        <dbReference type="EMBL" id="MBP1325396.1"/>
    </source>
</evidence>
<organism evidence="12 13">
    <name type="scientific">Leucobacter exalbidus</name>
    <dbReference type="NCBI Taxonomy" id="662960"/>
    <lineage>
        <taxon>Bacteria</taxon>
        <taxon>Bacillati</taxon>
        <taxon>Actinomycetota</taxon>
        <taxon>Actinomycetes</taxon>
        <taxon>Micrococcales</taxon>
        <taxon>Microbacteriaceae</taxon>
        <taxon>Leucobacter</taxon>
    </lineage>
</organism>
<keyword evidence="6 10" id="KW-0407">Ion channel</keyword>
<dbReference type="GO" id="GO:0046872">
    <property type="term" value="F:metal ion binding"/>
    <property type="evidence" value="ECO:0007669"/>
    <property type="project" value="UniProtKB-KW"/>
</dbReference>
<dbReference type="GO" id="GO:0140114">
    <property type="term" value="P:cellular detoxification of fluoride"/>
    <property type="evidence" value="ECO:0007669"/>
    <property type="project" value="UniProtKB-UniRule"/>
</dbReference>
<reference evidence="12" key="1">
    <citation type="submission" date="2021-02" db="EMBL/GenBank/DDBJ databases">
        <title>Sequencing the genomes of 1000 actinobacteria strains.</title>
        <authorList>
            <person name="Klenk H.-P."/>
        </authorList>
    </citation>
    <scope>NUCLEOTIDE SEQUENCE</scope>
    <source>
        <strain evidence="12">DSM 22850</strain>
    </source>
</reference>
<comment type="subcellular location">
    <subcellularLocation>
        <location evidence="1 10">Cell membrane</location>
        <topology evidence="1 10">Multi-pass membrane protein</topology>
    </subcellularLocation>
</comment>
<dbReference type="Proteomes" id="UP000675163">
    <property type="component" value="Unassembled WGS sequence"/>
</dbReference>
<dbReference type="Pfam" id="PF02537">
    <property type="entry name" value="CRCB"/>
    <property type="match status" value="1"/>
</dbReference>
<evidence type="ECO:0000256" key="10">
    <source>
        <dbReference type="HAMAP-Rule" id="MF_00454"/>
    </source>
</evidence>
<evidence type="ECO:0000256" key="4">
    <source>
        <dbReference type="ARBA" id="ARBA00022989"/>
    </source>
</evidence>
<feature type="compositionally biased region" description="Low complexity" evidence="11">
    <location>
        <begin position="1"/>
        <end position="10"/>
    </location>
</feature>
<keyword evidence="5 10" id="KW-0472">Membrane</keyword>
<comment type="activity regulation">
    <text evidence="10">Na(+) is not transported, but it plays an essential structural role and its presence is essential for fluoride channel function.</text>
</comment>
<feature type="region of interest" description="Disordered" evidence="11">
    <location>
        <begin position="1"/>
        <end position="46"/>
    </location>
</feature>
<gene>
    <name evidence="10" type="primary">fluC</name>
    <name evidence="10" type="synonym">crcB</name>
    <name evidence="12" type="ORF">JOF28_000628</name>
</gene>
<feature type="transmembrane region" description="Helical" evidence="10">
    <location>
        <begin position="164"/>
        <end position="185"/>
    </location>
</feature>
<feature type="transmembrane region" description="Helical" evidence="10">
    <location>
        <begin position="52"/>
        <end position="72"/>
    </location>
</feature>
<protein>
    <recommendedName>
        <fullName evidence="10">Fluoride-specific ion channel FluC</fullName>
    </recommendedName>
</protein>
<evidence type="ECO:0000256" key="8">
    <source>
        <dbReference type="ARBA" id="ARBA00035585"/>
    </source>
</evidence>
<dbReference type="HAMAP" id="MF_00454">
    <property type="entry name" value="FluC"/>
    <property type="match status" value="1"/>
</dbReference>
<keyword evidence="13" id="KW-1185">Reference proteome</keyword>
<feature type="transmembrane region" description="Helical" evidence="10">
    <location>
        <begin position="78"/>
        <end position="103"/>
    </location>
</feature>
<evidence type="ECO:0000313" key="13">
    <source>
        <dbReference type="Proteomes" id="UP000675163"/>
    </source>
</evidence>
<evidence type="ECO:0000256" key="6">
    <source>
        <dbReference type="ARBA" id="ARBA00023303"/>
    </source>
</evidence>
<comment type="caution">
    <text evidence="12">The sequence shown here is derived from an EMBL/GenBank/DDBJ whole genome shotgun (WGS) entry which is preliminary data.</text>
</comment>
<dbReference type="GO" id="GO:0062054">
    <property type="term" value="F:fluoride channel activity"/>
    <property type="evidence" value="ECO:0007669"/>
    <property type="project" value="UniProtKB-UniRule"/>
</dbReference>
<comment type="function">
    <text evidence="9 10">Fluoride-specific ion channel. Important for reducing fluoride concentration in the cell, thus reducing its toxicity.</text>
</comment>
<feature type="transmembrane region" description="Helical" evidence="10">
    <location>
        <begin position="132"/>
        <end position="152"/>
    </location>
</feature>
<evidence type="ECO:0000256" key="5">
    <source>
        <dbReference type="ARBA" id="ARBA00023136"/>
    </source>
</evidence>
<proteinExistence type="inferred from homology"/>
<dbReference type="RefSeq" id="WP_209704429.1">
    <property type="nucleotide sequence ID" value="NZ_JAFIDA010000001.1"/>
</dbReference>
<evidence type="ECO:0000256" key="1">
    <source>
        <dbReference type="ARBA" id="ARBA00004651"/>
    </source>
</evidence>
<evidence type="ECO:0000256" key="11">
    <source>
        <dbReference type="SAM" id="MobiDB-lite"/>
    </source>
</evidence>
<evidence type="ECO:0000256" key="3">
    <source>
        <dbReference type="ARBA" id="ARBA00022692"/>
    </source>
</evidence>
<keyword evidence="10" id="KW-0915">Sodium</keyword>